<feature type="chain" id="PRO_5035217452" description="Lipoprotein" evidence="1">
    <location>
        <begin position="22"/>
        <end position="441"/>
    </location>
</feature>
<dbReference type="AlphaFoldDB" id="A0A8J3MQM4"/>
<dbReference type="Gene3D" id="2.120.10.30">
    <property type="entry name" value="TolB, C-terminal domain"/>
    <property type="match status" value="1"/>
</dbReference>
<organism evidence="2 3">
    <name type="scientific">Ktedonospora formicarum</name>
    <dbReference type="NCBI Taxonomy" id="2778364"/>
    <lineage>
        <taxon>Bacteria</taxon>
        <taxon>Bacillati</taxon>
        <taxon>Chloroflexota</taxon>
        <taxon>Ktedonobacteria</taxon>
        <taxon>Ktedonobacterales</taxon>
        <taxon>Ktedonobacteraceae</taxon>
        <taxon>Ktedonospora</taxon>
    </lineage>
</organism>
<evidence type="ECO:0000313" key="3">
    <source>
        <dbReference type="Proteomes" id="UP000612362"/>
    </source>
</evidence>
<dbReference type="EMBL" id="BNJF01000001">
    <property type="protein sequence ID" value="GHO42926.1"/>
    <property type="molecule type" value="Genomic_DNA"/>
</dbReference>
<reference evidence="2" key="1">
    <citation type="submission" date="2020-10" db="EMBL/GenBank/DDBJ databases">
        <title>Taxonomic study of unclassified bacteria belonging to the class Ktedonobacteria.</title>
        <authorList>
            <person name="Yabe S."/>
            <person name="Wang C.M."/>
            <person name="Zheng Y."/>
            <person name="Sakai Y."/>
            <person name="Cavaletti L."/>
            <person name="Monciardini P."/>
            <person name="Donadio S."/>
        </authorList>
    </citation>
    <scope>NUCLEOTIDE SEQUENCE</scope>
    <source>
        <strain evidence="2">SOSP1-1</strain>
    </source>
</reference>
<comment type="caution">
    <text evidence="2">The sequence shown here is derived from an EMBL/GenBank/DDBJ whole genome shotgun (WGS) entry which is preliminary data.</text>
</comment>
<dbReference type="RefSeq" id="WP_220192424.1">
    <property type="nucleotide sequence ID" value="NZ_BNJF01000001.1"/>
</dbReference>
<keyword evidence="3" id="KW-1185">Reference proteome</keyword>
<dbReference type="SUPFAM" id="SSF82171">
    <property type="entry name" value="DPP6 N-terminal domain-like"/>
    <property type="match status" value="1"/>
</dbReference>
<gene>
    <name evidence="2" type="ORF">KSX_10890</name>
</gene>
<feature type="signal peptide" evidence="1">
    <location>
        <begin position="1"/>
        <end position="21"/>
    </location>
</feature>
<sequence length="441" mass="47844">MRRLFSLKLFLLSLGLLLLLAACGSRNGTVPSGTPDTGNGTPAILPSPTIRVQDAPTGSKVGYYTFIRQRQLWVALNSESATQLTHFDFAQTPEVFWQPPSWSENHKYLAFLFNALPVGVGGGGCPGPDYTTTSSLYVLDTSTQQLTALTLPQVTTDAKAEGKPYSDSWQYAVWEDANHLLAWYNGVTGKTSTDAGLYRYDVQAHSLSKVFSGDVLGAKNPANAQQGQPMLLSMRYAQGQFYYQVAEQPGQQNSSLSIYRIDVNNASAGRQQVIRLGSEAWCTTGKSGSIVRPGWDISPDGTMLVVQTIENGTPGSEVGAIKVIQHDGSVSQTLFTQAPAAFLAHDVVLRWSPHDKMIAATELHRVSGQGPYVTSLDQVEQMQVYTPFVAGPISWRGDGEAFALQSSEAAEGVAPSDVYLFYPGEKSARLLEKDARLFSWG</sequence>
<proteinExistence type="predicted"/>
<evidence type="ECO:0008006" key="4">
    <source>
        <dbReference type="Google" id="ProtNLM"/>
    </source>
</evidence>
<keyword evidence="1" id="KW-0732">Signal</keyword>
<accession>A0A8J3MQM4</accession>
<name>A0A8J3MQM4_9CHLR</name>
<evidence type="ECO:0000256" key="1">
    <source>
        <dbReference type="SAM" id="SignalP"/>
    </source>
</evidence>
<evidence type="ECO:0000313" key="2">
    <source>
        <dbReference type="EMBL" id="GHO42926.1"/>
    </source>
</evidence>
<dbReference type="Proteomes" id="UP000612362">
    <property type="component" value="Unassembled WGS sequence"/>
</dbReference>
<protein>
    <recommendedName>
        <fullName evidence="4">Lipoprotein</fullName>
    </recommendedName>
</protein>
<dbReference type="InterPro" id="IPR011042">
    <property type="entry name" value="6-blade_b-propeller_TolB-like"/>
</dbReference>
<dbReference type="PROSITE" id="PS51257">
    <property type="entry name" value="PROKAR_LIPOPROTEIN"/>
    <property type="match status" value="1"/>
</dbReference>